<dbReference type="GO" id="GO:0006338">
    <property type="term" value="P:chromatin remodeling"/>
    <property type="evidence" value="ECO:0007669"/>
    <property type="project" value="TreeGrafter"/>
</dbReference>
<dbReference type="GeneTree" id="ENSGT00940000161418"/>
<dbReference type="Ensembl" id="ENSFALT00000029838.1">
    <property type="protein sequence ID" value="ENSFALP00000030924.1"/>
    <property type="gene ID" value="ENSFALG00000027467.1"/>
</dbReference>
<dbReference type="GO" id="GO:0005737">
    <property type="term" value="C:cytoplasm"/>
    <property type="evidence" value="ECO:0007669"/>
    <property type="project" value="TreeGrafter"/>
</dbReference>
<gene>
    <name evidence="6" type="primary">LOC101807855</name>
</gene>
<dbReference type="InterPro" id="IPR024057">
    <property type="entry name" value="Nucleoplasmin_core_dom"/>
</dbReference>
<dbReference type="InterPro" id="IPR036824">
    <property type="entry name" value="Nucleoplasmin_core_dom_sf"/>
</dbReference>
<evidence type="ECO:0000256" key="4">
    <source>
        <dbReference type="SAM" id="MobiDB-lite"/>
    </source>
</evidence>
<organism evidence="6 7">
    <name type="scientific">Ficedula albicollis</name>
    <name type="common">Collared flycatcher</name>
    <name type="synonym">Muscicapa albicollis</name>
    <dbReference type="NCBI Taxonomy" id="59894"/>
    <lineage>
        <taxon>Eukaryota</taxon>
        <taxon>Metazoa</taxon>
        <taxon>Chordata</taxon>
        <taxon>Craniata</taxon>
        <taxon>Vertebrata</taxon>
        <taxon>Euteleostomi</taxon>
        <taxon>Archelosauria</taxon>
        <taxon>Archosauria</taxon>
        <taxon>Dinosauria</taxon>
        <taxon>Saurischia</taxon>
        <taxon>Theropoda</taxon>
        <taxon>Coelurosauria</taxon>
        <taxon>Aves</taxon>
        <taxon>Neognathae</taxon>
        <taxon>Neoaves</taxon>
        <taxon>Telluraves</taxon>
        <taxon>Australaves</taxon>
        <taxon>Passeriformes</taxon>
        <taxon>Muscicapidae</taxon>
        <taxon>Ficedula</taxon>
    </lineage>
</organism>
<dbReference type="PANTHER" id="PTHR22747">
    <property type="entry name" value="NUCLEOPLASMIN"/>
    <property type="match status" value="1"/>
</dbReference>
<evidence type="ECO:0000256" key="2">
    <source>
        <dbReference type="ARBA" id="ARBA00010744"/>
    </source>
</evidence>
<dbReference type="Proteomes" id="UP000016665">
    <property type="component" value="Chromosome 22"/>
</dbReference>
<sequence>MTPPPPAPALYCQPASPGLLLSFISSRCEGRARCPVGAAVSGVGFALKDEQLVSLIPVAVRGSARGCAVGYGAGSPGTSWGMVALLCRAACDSPFPGVCTWQSLPSVFGWGGAPFFCFWEGAACACADFAVSPGCQLGTGARSCVVEEDDDFLEHLVLLRTICLGADARDQLHVVAVDSKNASGERRPMPIAALRSSLLPMICLKGLELVPPVTFVLQCGAGPVYLSGQRVTLEDDVTSEAHKEELSEEDVDDEDDDGAS</sequence>
<dbReference type="AlphaFoldDB" id="A0A803W7G8"/>
<comment type="subcellular location">
    <subcellularLocation>
        <location evidence="1">Nucleus</location>
    </subcellularLocation>
</comment>
<reference evidence="6" key="3">
    <citation type="submission" date="2025-09" db="UniProtKB">
        <authorList>
            <consortium name="Ensembl"/>
        </authorList>
    </citation>
    <scope>IDENTIFICATION</scope>
</reference>
<feature type="domain" description="Nucleoplasmin core" evidence="5">
    <location>
        <begin position="134"/>
        <end position="231"/>
    </location>
</feature>
<evidence type="ECO:0000256" key="3">
    <source>
        <dbReference type="ARBA" id="ARBA00023242"/>
    </source>
</evidence>
<dbReference type="PANTHER" id="PTHR22747:SF39">
    <property type="entry name" value="NUCLEOPLASMIN CORE DOMAIN-CONTAINING PROTEIN"/>
    <property type="match status" value="1"/>
</dbReference>
<dbReference type="GO" id="GO:0005654">
    <property type="term" value="C:nucleoplasm"/>
    <property type="evidence" value="ECO:0007669"/>
    <property type="project" value="TreeGrafter"/>
</dbReference>
<evidence type="ECO:0000256" key="1">
    <source>
        <dbReference type="ARBA" id="ARBA00004123"/>
    </source>
</evidence>
<keyword evidence="7" id="KW-1185">Reference proteome</keyword>
<dbReference type="GO" id="GO:0003682">
    <property type="term" value="F:chromatin binding"/>
    <property type="evidence" value="ECO:0007669"/>
    <property type="project" value="TreeGrafter"/>
</dbReference>
<dbReference type="GO" id="GO:0003723">
    <property type="term" value="F:RNA binding"/>
    <property type="evidence" value="ECO:0007669"/>
    <property type="project" value="TreeGrafter"/>
</dbReference>
<keyword evidence="3" id="KW-0539">Nucleus</keyword>
<feature type="region of interest" description="Disordered" evidence="4">
    <location>
        <begin position="237"/>
        <end position="260"/>
    </location>
</feature>
<reference evidence="6 7" key="1">
    <citation type="journal article" date="2012" name="Nature">
        <title>The genomic landscape of species divergence in Ficedula flycatchers.</title>
        <authorList>
            <person name="Ellegren H."/>
            <person name="Smeds L."/>
            <person name="Burri R."/>
            <person name="Olason P.I."/>
            <person name="Backstrom N."/>
            <person name="Kawakami T."/>
            <person name="Kunstner A."/>
            <person name="Makinen H."/>
            <person name="Nadachowska-Brzyska K."/>
            <person name="Qvarnstrom A."/>
            <person name="Uebbing S."/>
            <person name="Wolf J.B."/>
        </authorList>
    </citation>
    <scope>NUCLEOTIDE SEQUENCE [LARGE SCALE GENOMIC DNA]</scope>
</reference>
<evidence type="ECO:0000259" key="5">
    <source>
        <dbReference type="Pfam" id="PF03066"/>
    </source>
</evidence>
<name>A0A803W7G8_FICAL</name>
<evidence type="ECO:0000313" key="7">
    <source>
        <dbReference type="Proteomes" id="UP000016665"/>
    </source>
</evidence>
<dbReference type="SUPFAM" id="SSF69203">
    <property type="entry name" value="Nucleoplasmin-like core domain"/>
    <property type="match status" value="1"/>
</dbReference>
<dbReference type="GO" id="GO:0005730">
    <property type="term" value="C:nucleolus"/>
    <property type="evidence" value="ECO:0007669"/>
    <property type="project" value="TreeGrafter"/>
</dbReference>
<accession>A0A803W7G8</accession>
<feature type="compositionally biased region" description="Acidic residues" evidence="4">
    <location>
        <begin position="246"/>
        <end position="260"/>
    </location>
</feature>
<dbReference type="InterPro" id="IPR004301">
    <property type="entry name" value="Nucleoplasmin"/>
</dbReference>
<comment type="similarity">
    <text evidence="2">Belongs to the nucleoplasmin family.</text>
</comment>
<protein>
    <recommendedName>
        <fullName evidence="5">Nucleoplasmin core domain-containing protein</fullName>
    </recommendedName>
</protein>
<proteinExistence type="inferred from homology"/>
<dbReference type="Pfam" id="PF03066">
    <property type="entry name" value="Nucleoplasmin"/>
    <property type="match status" value="1"/>
</dbReference>
<dbReference type="Gene3D" id="2.60.120.340">
    <property type="entry name" value="Nucleoplasmin core domain"/>
    <property type="match status" value="1"/>
</dbReference>
<dbReference type="GO" id="GO:0042393">
    <property type="term" value="F:histone binding"/>
    <property type="evidence" value="ECO:0007669"/>
    <property type="project" value="TreeGrafter"/>
</dbReference>
<reference evidence="6" key="2">
    <citation type="submission" date="2025-08" db="UniProtKB">
        <authorList>
            <consortium name="Ensembl"/>
        </authorList>
    </citation>
    <scope>IDENTIFICATION</scope>
</reference>
<evidence type="ECO:0000313" key="6">
    <source>
        <dbReference type="Ensembl" id="ENSFALP00000030924.1"/>
    </source>
</evidence>